<dbReference type="InterPro" id="IPR000792">
    <property type="entry name" value="Tscrpt_reg_LuxR_C"/>
</dbReference>
<dbReference type="Pfam" id="PF00196">
    <property type="entry name" value="GerE"/>
    <property type="match status" value="1"/>
</dbReference>
<dbReference type="PROSITE" id="PS50110">
    <property type="entry name" value="RESPONSE_REGULATORY"/>
    <property type="match status" value="1"/>
</dbReference>
<name>E3T6J8_9BACT</name>
<dbReference type="InterPro" id="IPR039420">
    <property type="entry name" value="WalR-like"/>
</dbReference>
<dbReference type="InterPro" id="IPR001789">
    <property type="entry name" value="Sig_transdc_resp-reg_receiver"/>
</dbReference>
<dbReference type="SMART" id="SM00421">
    <property type="entry name" value="HTH_LUXR"/>
    <property type="match status" value="1"/>
</dbReference>
<dbReference type="PANTHER" id="PTHR43214">
    <property type="entry name" value="TWO-COMPONENT RESPONSE REGULATOR"/>
    <property type="match status" value="1"/>
</dbReference>
<evidence type="ECO:0000313" key="6">
    <source>
        <dbReference type="EMBL" id="ADC35942.1"/>
    </source>
</evidence>
<evidence type="ECO:0000256" key="2">
    <source>
        <dbReference type="ARBA" id="ARBA00023125"/>
    </source>
</evidence>
<dbReference type="SUPFAM" id="SSF46894">
    <property type="entry name" value="C-terminal effector domain of the bipartite response regulators"/>
    <property type="match status" value="1"/>
</dbReference>
<protein>
    <submittedName>
        <fullName evidence="6">Two component transcriptional regulator LuxR family</fullName>
    </submittedName>
</protein>
<evidence type="ECO:0000256" key="1">
    <source>
        <dbReference type="ARBA" id="ARBA00022553"/>
    </source>
</evidence>
<evidence type="ECO:0000259" key="5">
    <source>
        <dbReference type="PROSITE" id="PS50110"/>
    </source>
</evidence>
<dbReference type="InterPro" id="IPR016032">
    <property type="entry name" value="Sig_transdc_resp-reg_C-effctor"/>
</dbReference>
<evidence type="ECO:0000256" key="3">
    <source>
        <dbReference type="PROSITE-ProRule" id="PRU00169"/>
    </source>
</evidence>
<feature type="modified residue" description="4-aspartylphosphate" evidence="3">
    <location>
        <position position="58"/>
    </location>
</feature>
<evidence type="ECO:0000259" key="4">
    <source>
        <dbReference type="PROSITE" id="PS50043"/>
    </source>
</evidence>
<keyword evidence="2" id="KW-0238">DNA-binding</keyword>
<sequence length="210" mass="22231">MSEAKITVLLADDHALVRRGFRRILEDDEAIDVVGEAANGDEAIALAKSLKPAVIVMDVAMPGTNGLAATKKILADNPDVAVLMLSMHSEETLVRQSLDNGARGYILKNALDLDLAGAVKRVAAGETVVDPSVDKPPSLKGERTHGLTPRELEVLQLICSGMSNKEIAEELGLSVNTVAVHRANIMNALGLHKTAELVVYAISNGLVTIP</sequence>
<dbReference type="SMART" id="SM00448">
    <property type="entry name" value="REC"/>
    <property type="match status" value="1"/>
</dbReference>
<dbReference type="PROSITE" id="PS50043">
    <property type="entry name" value="HTH_LUXR_2"/>
    <property type="match status" value="1"/>
</dbReference>
<dbReference type="AlphaFoldDB" id="E3T6J8"/>
<accession>E3T6J8</accession>
<reference evidence="6" key="1">
    <citation type="submission" date="2009-12" db="EMBL/GenBank/DDBJ databases">
        <authorList>
            <person name="Kielak A."/>
            <person name="van Veen J.A."/>
            <person name="Kowalchuk G.A."/>
        </authorList>
    </citation>
    <scope>NUCLEOTIDE SEQUENCE</scope>
</reference>
<feature type="domain" description="HTH luxR-type" evidence="4">
    <location>
        <begin position="140"/>
        <end position="205"/>
    </location>
</feature>
<keyword evidence="1 3" id="KW-0597">Phosphoprotein</keyword>
<dbReference type="PRINTS" id="PR00038">
    <property type="entry name" value="HTHLUXR"/>
</dbReference>
<organism evidence="6">
    <name type="scientific">uncultured bacterium 70</name>
    <dbReference type="NCBI Taxonomy" id="698392"/>
    <lineage>
        <taxon>Bacteria</taxon>
        <taxon>environmental samples</taxon>
    </lineage>
</organism>
<dbReference type="CDD" id="cd06170">
    <property type="entry name" value="LuxR_C_like"/>
    <property type="match status" value="1"/>
</dbReference>
<dbReference type="InterPro" id="IPR058245">
    <property type="entry name" value="NreC/VraR/RcsB-like_REC"/>
</dbReference>
<dbReference type="Gene3D" id="3.40.50.2300">
    <property type="match status" value="1"/>
</dbReference>
<dbReference type="CDD" id="cd17535">
    <property type="entry name" value="REC_NarL-like"/>
    <property type="match status" value="1"/>
</dbReference>
<dbReference type="PANTHER" id="PTHR43214:SF43">
    <property type="entry name" value="TWO-COMPONENT RESPONSE REGULATOR"/>
    <property type="match status" value="1"/>
</dbReference>
<reference evidence="6" key="2">
    <citation type="journal article" date="2010" name="Appl. Environ. Microbiol.">
        <title>Comparative analysis of acidobacterial genomic fragments from terrestrial and aquatic metagenomic libraries, with emphasis on acidobacteria subdivision 6.</title>
        <authorList>
            <person name="Kielak A.M."/>
            <person name="van Veen J.A."/>
            <person name="Kowalchuk G.A."/>
        </authorList>
    </citation>
    <scope>NUCLEOTIDE SEQUENCE</scope>
</reference>
<proteinExistence type="predicted"/>
<dbReference type="GO" id="GO:0003677">
    <property type="term" value="F:DNA binding"/>
    <property type="evidence" value="ECO:0007669"/>
    <property type="project" value="UniProtKB-KW"/>
</dbReference>
<dbReference type="EMBL" id="GU260705">
    <property type="protein sequence ID" value="ADC35942.1"/>
    <property type="molecule type" value="Genomic_DNA"/>
</dbReference>
<dbReference type="GO" id="GO:0006355">
    <property type="term" value="P:regulation of DNA-templated transcription"/>
    <property type="evidence" value="ECO:0007669"/>
    <property type="project" value="InterPro"/>
</dbReference>
<dbReference type="SUPFAM" id="SSF52172">
    <property type="entry name" value="CheY-like"/>
    <property type="match status" value="1"/>
</dbReference>
<dbReference type="InterPro" id="IPR011006">
    <property type="entry name" value="CheY-like_superfamily"/>
</dbReference>
<dbReference type="GO" id="GO:0000160">
    <property type="term" value="P:phosphorelay signal transduction system"/>
    <property type="evidence" value="ECO:0007669"/>
    <property type="project" value="InterPro"/>
</dbReference>
<feature type="domain" description="Response regulatory" evidence="5">
    <location>
        <begin position="7"/>
        <end position="123"/>
    </location>
</feature>
<dbReference type="Pfam" id="PF00072">
    <property type="entry name" value="Response_reg"/>
    <property type="match status" value="1"/>
</dbReference>